<dbReference type="PANTHER" id="PTHR24291:SF175">
    <property type="entry name" value="CYTOCHROME P450"/>
    <property type="match status" value="1"/>
</dbReference>
<proteinExistence type="inferred from homology"/>
<protein>
    <recommendedName>
        <fullName evidence="4">Cytochrome P450</fullName>
    </recommendedName>
</protein>
<dbReference type="InterPro" id="IPR001128">
    <property type="entry name" value="Cyt_P450"/>
</dbReference>
<dbReference type="GO" id="GO:0020037">
    <property type="term" value="F:heme binding"/>
    <property type="evidence" value="ECO:0007669"/>
    <property type="project" value="InterPro"/>
</dbReference>
<evidence type="ECO:0000313" key="3">
    <source>
        <dbReference type="Proteomes" id="UP000054166"/>
    </source>
</evidence>
<dbReference type="InParanoid" id="A0A0C3G729"/>
<dbReference type="HOGENOM" id="CLU_129434_0_0_1"/>
<dbReference type="InterPro" id="IPR050196">
    <property type="entry name" value="Cytochrome_P450_Monoox"/>
</dbReference>
<dbReference type="GO" id="GO:0004497">
    <property type="term" value="F:monooxygenase activity"/>
    <property type="evidence" value="ECO:0007669"/>
    <property type="project" value="InterPro"/>
</dbReference>
<reference evidence="3" key="2">
    <citation type="submission" date="2015-01" db="EMBL/GenBank/DDBJ databases">
        <title>Evolutionary Origins and Diversification of the Mycorrhizal Mutualists.</title>
        <authorList>
            <consortium name="DOE Joint Genome Institute"/>
            <consortium name="Mycorrhizal Genomics Consortium"/>
            <person name="Kohler A."/>
            <person name="Kuo A."/>
            <person name="Nagy L.G."/>
            <person name="Floudas D."/>
            <person name="Copeland A."/>
            <person name="Barry K.W."/>
            <person name="Cichocki N."/>
            <person name="Veneault-Fourrey C."/>
            <person name="LaButti K."/>
            <person name="Lindquist E.A."/>
            <person name="Lipzen A."/>
            <person name="Lundell T."/>
            <person name="Morin E."/>
            <person name="Murat C."/>
            <person name="Riley R."/>
            <person name="Ohm R."/>
            <person name="Sun H."/>
            <person name="Tunlid A."/>
            <person name="Henrissat B."/>
            <person name="Grigoriev I.V."/>
            <person name="Hibbett D.S."/>
            <person name="Martin F."/>
        </authorList>
    </citation>
    <scope>NUCLEOTIDE SEQUENCE [LARGE SCALE GENOMIC DNA]</scope>
    <source>
        <strain evidence="3">F 1598</strain>
    </source>
</reference>
<dbReference type="InterPro" id="IPR036396">
    <property type="entry name" value="Cyt_P450_sf"/>
</dbReference>
<sequence length="178" mass="20380">MKPDAMRKILVSDWIEYPRPLWMRQVWGTVTGYGLLTVTGNEHKQMRKAMNPAFSLANLMAQTDMYYNPIYSLMKILEHQIQTEPDPSTGEQMLLYEWMSKVTLDIICKTAFDYESDSLHNPYNELAQAYESMINLQSGTNMARMIAFLHIPGFAKLIKSGLFSVSGDFVISMSIYLG</sequence>
<dbReference type="AlphaFoldDB" id="A0A0C3G729"/>
<accession>A0A0C3G729</accession>
<dbReference type="Pfam" id="PF00067">
    <property type="entry name" value="p450"/>
    <property type="match status" value="1"/>
</dbReference>
<dbReference type="SUPFAM" id="SSF48264">
    <property type="entry name" value="Cytochrome P450"/>
    <property type="match status" value="1"/>
</dbReference>
<dbReference type="Gene3D" id="1.10.630.10">
    <property type="entry name" value="Cytochrome P450"/>
    <property type="match status" value="1"/>
</dbReference>
<dbReference type="Proteomes" id="UP000054166">
    <property type="component" value="Unassembled WGS sequence"/>
</dbReference>
<reference evidence="2 3" key="1">
    <citation type="submission" date="2014-04" db="EMBL/GenBank/DDBJ databases">
        <authorList>
            <consortium name="DOE Joint Genome Institute"/>
            <person name="Kuo A."/>
            <person name="Tarkka M."/>
            <person name="Buscot F."/>
            <person name="Kohler A."/>
            <person name="Nagy L.G."/>
            <person name="Floudas D."/>
            <person name="Copeland A."/>
            <person name="Barry K.W."/>
            <person name="Cichocki N."/>
            <person name="Veneault-Fourrey C."/>
            <person name="LaButti K."/>
            <person name="Lindquist E.A."/>
            <person name="Lipzen A."/>
            <person name="Lundell T."/>
            <person name="Morin E."/>
            <person name="Murat C."/>
            <person name="Sun H."/>
            <person name="Tunlid A."/>
            <person name="Henrissat B."/>
            <person name="Grigoriev I.V."/>
            <person name="Hibbett D.S."/>
            <person name="Martin F."/>
            <person name="Nordberg H.P."/>
            <person name="Cantor M.N."/>
            <person name="Hua S.X."/>
        </authorList>
    </citation>
    <scope>NUCLEOTIDE SEQUENCE [LARGE SCALE GENOMIC DNA]</scope>
    <source>
        <strain evidence="2 3">F 1598</strain>
    </source>
</reference>
<organism evidence="2 3">
    <name type="scientific">Piloderma croceum (strain F 1598)</name>
    <dbReference type="NCBI Taxonomy" id="765440"/>
    <lineage>
        <taxon>Eukaryota</taxon>
        <taxon>Fungi</taxon>
        <taxon>Dikarya</taxon>
        <taxon>Basidiomycota</taxon>
        <taxon>Agaricomycotina</taxon>
        <taxon>Agaricomycetes</taxon>
        <taxon>Agaricomycetidae</taxon>
        <taxon>Atheliales</taxon>
        <taxon>Atheliaceae</taxon>
        <taxon>Piloderma</taxon>
    </lineage>
</organism>
<dbReference type="GO" id="GO:0016705">
    <property type="term" value="F:oxidoreductase activity, acting on paired donors, with incorporation or reduction of molecular oxygen"/>
    <property type="evidence" value="ECO:0007669"/>
    <property type="project" value="InterPro"/>
</dbReference>
<dbReference type="EMBL" id="KN832970">
    <property type="protein sequence ID" value="KIM92040.1"/>
    <property type="molecule type" value="Genomic_DNA"/>
</dbReference>
<evidence type="ECO:0000256" key="1">
    <source>
        <dbReference type="ARBA" id="ARBA00010617"/>
    </source>
</evidence>
<evidence type="ECO:0000313" key="2">
    <source>
        <dbReference type="EMBL" id="KIM92040.1"/>
    </source>
</evidence>
<keyword evidence="3" id="KW-1185">Reference proteome</keyword>
<dbReference type="PANTHER" id="PTHR24291">
    <property type="entry name" value="CYTOCHROME P450 FAMILY 4"/>
    <property type="match status" value="1"/>
</dbReference>
<comment type="similarity">
    <text evidence="1">Belongs to the cytochrome P450 family.</text>
</comment>
<dbReference type="STRING" id="765440.A0A0C3G729"/>
<evidence type="ECO:0008006" key="4">
    <source>
        <dbReference type="Google" id="ProtNLM"/>
    </source>
</evidence>
<dbReference type="GO" id="GO:0005506">
    <property type="term" value="F:iron ion binding"/>
    <property type="evidence" value="ECO:0007669"/>
    <property type="project" value="InterPro"/>
</dbReference>
<gene>
    <name evidence="2" type="ORF">PILCRDRAFT_109612</name>
</gene>
<dbReference type="OrthoDB" id="10029320at2759"/>
<name>A0A0C3G729_PILCF</name>